<feature type="region of interest" description="Disordered" evidence="1">
    <location>
        <begin position="130"/>
        <end position="174"/>
    </location>
</feature>
<accession>A0A834PYE1</accession>
<evidence type="ECO:0000313" key="2">
    <source>
        <dbReference type="EMBL" id="KAF7468235.1"/>
    </source>
</evidence>
<organism evidence="2 3">
    <name type="scientific">Marmota monax</name>
    <name type="common">Woodchuck</name>
    <dbReference type="NCBI Taxonomy" id="9995"/>
    <lineage>
        <taxon>Eukaryota</taxon>
        <taxon>Metazoa</taxon>
        <taxon>Chordata</taxon>
        <taxon>Craniata</taxon>
        <taxon>Vertebrata</taxon>
        <taxon>Euteleostomi</taxon>
        <taxon>Mammalia</taxon>
        <taxon>Eutheria</taxon>
        <taxon>Euarchontoglires</taxon>
        <taxon>Glires</taxon>
        <taxon>Rodentia</taxon>
        <taxon>Sciuromorpha</taxon>
        <taxon>Sciuridae</taxon>
        <taxon>Xerinae</taxon>
        <taxon>Marmotini</taxon>
        <taxon>Marmota</taxon>
    </lineage>
</organism>
<evidence type="ECO:0000313" key="3">
    <source>
        <dbReference type="Proteomes" id="UP000662637"/>
    </source>
</evidence>
<sequence length="174" mass="19079">MLQAANAKTHECGSGWRDVDCPPAHTFGGSWAQASVVGLLIASRTQAFPAFPKSLCDTNVIISPMLRMAKFLWVSHIGKEEPGFRSQEDSRDFALTVHNTALSLIEPHYLSNTTTSTCFLSLSTWHGDTCPRKSAQGSRGHRPLLPTEQSPPHPPKETPFSQEPRGFASPPRDL</sequence>
<name>A0A834PYE1_MARMO</name>
<proteinExistence type="predicted"/>
<dbReference type="AlphaFoldDB" id="A0A834PYE1"/>
<evidence type="ECO:0000256" key="1">
    <source>
        <dbReference type="SAM" id="MobiDB-lite"/>
    </source>
</evidence>
<reference evidence="2" key="1">
    <citation type="submission" date="2020-08" db="EMBL/GenBank/DDBJ databases">
        <authorList>
            <person name="Shumante A."/>
            <person name="Zimin A.V."/>
            <person name="Puiu D."/>
            <person name="Salzberg S.L."/>
        </authorList>
    </citation>
    <scope>NUCLEOTIDE SEQUENCE</scope>
    <source>
        <strain evidence="2">WC2-LM</strain>
        <tissue evidence="2">Liver</tissue>
    </source>
</reference>
<comment type="caution">
    <text evidence="2">The sequence shown here is derived from an EMBL/GenBank/DDBJ whole genome shotgun (WGS) entry which is preliminary data.</text>
</comment>
<protein>
    <submittedName>
        <fullName evidence="2">Uncharacterized protein</fullName>
    </submittedName>
</protein>
<dbReference type="Proteomes" id="UP000662637">
    <property type="component" value="Unassembled WGS sequence"/>
</dbReference>
<dbReference type="EMBL" id="WJEC01007763">
    <property type="protein sequence ID" value="KAF7468235.1"/>
    <property type="molecule type" value="Genomic_DNA"/>
</dbReference>
<gene>
    <name evidence="2" type="ORF">GHT09_007634</name>
</gene>